<evidence type="ECO:0000313" key="1">
    <source>
        <dbReference type="EMBL" id="MBP3961672.1"/>
    </source>
</evidence>
<name>A0ABS5C6R2_9BACL</name>
<evidence type="ECO:0000313" key="3">
    <source>
        <dbReference type="Proteomes" id="UP000673394"/>
    </source>
</evidence>
<keyword evidence="3" id="KW-1185">Reference proteome</keyword>
<evidence type="ECO:0000313" key="2">
    <source>
        <dbReference type="EMBL" id="MBP3963658.1"/>
    </source>
</evidence>
<protein>
    <submittedName>
        <fullName evidence="1">Effector binding domain-containing protein</fullName>
    </submittedName>
</protein>
<dbReference type="EMBL" id="JAGKSP010000001">
    <property type="protein sequence ID" value="MBP3961672.1"/>
    <property type="molecule type" value="Genomic_DNA"/>
</dbReference>
<comment type="caution">
    <text evidence="1">The sequence shown here is derived from an EMBL/GenBank/DDBJ whole genome shotgun (WGS) entry which is preliminary data.</text>
</comment>
<reference evidence="1 3" key="1">
    <citation type="submission" date="2021-04" db="EMBL/GenBank/DDBJ databases">
        <title>Paenibacillus sp. DLE-14 whole genome sequence.</title>
        <authorList>
            <person name="Ham Y.J."/>
        </authorList>
    </citation>
    <scope>NUCLEOTIDE SEQUENCE [LARGE SCALE GENOMIC DNA]</scope>
    <source>
        <strain evidence="1 3">DLE-14</strain>
    </source>
</reference>
<proteinExistence type="predicted"/>
<organism evidence="1 3">
    <name type="scientific">Paenibacillus lignilyticus</name>
    <dbReference type="NCBI Taxonomy" id="1172615"/>
    <lineage>
        <taxon>Bacteria</taxon>
        <taxon>Bacillati</taxon>
        <taxon>Bacillota</taxon>
        <taxon>Bacilli</taxon>
        <taxon>Bacillales</taxon>
        <taxon>Paenibacillaceae</taxon>
        <taxon>Paenibacillus</taxon>
    </lineage>
</organism>
<accession>A0ABS5C6R2</accession>
<dbReference type="Proteomes" id="UP000673394">
    <property type="component" value="Unassembled WGS sequence"/>
</dbReference>
<gene>
    <name evidence="1" type="ORF">I8J30_03040</name>
    <name evidence="2" type="ORF">I8J30_13155</name>
</gene>
<dbReference type="EMBL" id="JAGKSP010000004">
    <property type="protein sequence ID" value="MBP3963658.1"/>
    <property type="molecule type" value="Genomic_DNA"/>
</dbReference>
<sequence>MKLIGIPCIGLQDMGSKFRHAKESLLGLAAHMPQIIDASVQYGMWPQAAEQDVPNTHAYLLSVEVTTFEGIPEWFARMTVPAQSCVVAASQDGDFEGAGEIIEAFIETNALQPDPQPRDYIICERYRYNAEGFARYSFPILLS</sequence>